<keyword evidence="1" id="KW-1133">Transmembrane helix</keyword>
<evidence type="ECO:0000313" key="3">
    <source>
        <dbReference type="EMBL" id="CAL6003057.1"/>
    </source>
</evidence>
<organism evidence="2">
    <name type="scientific">Hexamita inflata</name>
    <dbReference type="NCBI Taxonomy" id="28002"/>
    <lineage>
        <taxon>Eukaryota</taxon>
        <taxon>Metamonada</taxon>
        <taxon>Diplomonadida</taxon>
        <taxon>Hexamitidae</taxon>
        <taxon>Hexamitinae</taxon>
        <taxon>Hexamita</taxon>
    </lineage>
</organism>
<keyword evidence="1" id="KW-0812">Transmembrane</keyword>
<comment type="caution">
    <text evidence="2">The sequence shown here is derived from an EMBL/GenBank/DDBJ whole genome shotgun (WGS) entry which is preliminary data.</text>
</comment>
<feature type="transmembrane region" description="Helical" evidence="1">
    <location>
        <begin position="52"/>
        <end position="75"/>
    </location>
</feature>
<keyword evidence="1" id="KW-0472">Membrane</keyword>
<dbReference type="AlphaFoldDB" id="A0AA86TSD1"/>
<protein>
    <submittedName>
        <fullName evidence="3">Hypothetical_protein</fullName>
    </submittedName>
</protein>
<evidence type="ECO:0000313" key="2">
    <source>
        <dbReference type="EMBL" id="CAI9926635.1"/>
    </source>
</evidence>
<dbReference type="Proteomes" id="UP001642409">
    <property type="component" value="Unassembled WGS sequence"/>
</dbReference>
<feature type="transmembrane region" description="Helical" evidence="1">
    <location>
        <begin position="104"/>
        <end position="123"/>
    </location>
</feature>
<accession>A0AA86TSD1</accession>
<evidence type="ECO:0000256" key="1">
    <source>
        <dbReference type="SAM" id="Phobius"/>
    </source>
</evidence>
<reference evidence="2" key="1">
    <citation type="submission" date="2023-06" db="EMBL/GenBank/DDBJ databases">
        <authorList>
            <person name="Kurt Z."/>
        </authorList>
    </citation>
    <scope>NUCLEOTIDE SEQUENCE</scope>
</reference>
<gene>
    <name evidence="2" type="ORF">HINF_LOCUS14280</name>
    <name evidence="3" type="ORF">HINF_LOCUS18222</name>
</gene>
<keyword evidence="4" id="KW-1185">Reference proteome</keyword>
<dbReference type="EMBL" id="CAXDID020000046">
    <property type="protein sequence ID" value="CAL6003057.1"/>
    <property type="molecule type" value="Genomic_DNA"/>
</dbReference>
<proteinExistence type="predicted"/>
<evidence type="ECO:0000313" key="4">
    <source>
        <dbReference type="Proteomes" id="UP001642409"/>
    </source>
</evidence>
<dbReference type="EMBL" id="CATOUU010000369">
    <property type="protein sequence ID" value="CAI9926635.1"/>
    <property type="molecule type" value="Genomic_DNA"/>
</dbReference>
<name>A0AA86TSD1_9EUKA</name>
<sequence>MLTCLVNGLSRQDCFDGCQTPATCVLTDQLNDLYCCDMSSIVEEGLVIATKILIGCGVVGAVILILSIIGCYFCCCHKRKQVNTTVFVQGGGSYIFQQCNIVKINHYFIFCFSLSIALGVIIVENNRELHSIDGSRVINIAYFIMNNILQTY</sequence>
<reference evidence="3 4" key="2">
    <citation type="submission" date="2024-07" db="EMBL/GenBank/DDBJ databases">
        <authorList>
            <person name="Akdeniz Z."/>
        </authorList>
    </citation>
    <scope>NUCLEOTIDE SEQUENCE [LARGE SCALE GENOMIC DNA]</scope>
</reference>